<keyword evidence="2" id="KW-0496">Mitochondrion</keyword>
<organism evidence="2">
    <name type="scientific">Stygobromus allegheniensis</name>
    <dbReference type="NCBI Taxonomy" id="1677011"/>
    <lineage>
        <taxon>Eukaryota</taxon>
        <taxon>Metazoa</taxon>
        <taxon>Ecdysozoa</taxon>
        <taxon>Arthropoda</taxon>
        <taxon>Crustacea</taxon>
        <taxon>Multicrustacea</taxon>
        <taxon>Malacostraca</taxon>
        <taxon>Eumalacostraca</taxon>
        <taxon>Peracarida</taxon>
        <taxon>Amphipoda</taxon>
        <taxon>Senticaudata</taxon>
        <taxon>Gammarida</taxon>
        <taxon>Crangonyctidira</taxon>
        <taxon>Crangonyctoidea</taxon>
        <taxon>Crangonyctidae</taxon>
        <taxon>Stygobromus</taxon>
    </lineage>
</organism>
<sequence length="59" mass="7120">MAPIVWTFLFTFILFIILMIQLIMHFLPNHSFLTENKLYHSLSNNLNDSKPLFNLWPFH</sequence>
<keyword evidence="1" id="KW-1133">Transmembrane helix</keyword>
<keyword evidence="1" id="KW-0812">Transmembrane</keyword>
<dbReference type="CTD" id="4509"/>
<keyword evidence="1" id="KW-0472">Membrane</keyword>
<geneLocation type="mitochondrion" evidence="2"/>
<evidence type="ECO:0000313" key="2">
    <source>
        <dbReference type="EMBL" id="QIC54421.1"/>
    </source>
</evidence>
<protein>
    <submittedName>
        <fullName evidence="2">ATP synthase F0 subunit 8</fullName>
    </submittedName>
</protein>
<evidence type="ECO:0000256" key="1">
    <source>
        <dbReference type="SAM" id="Phobius"/>
    </source>
</evidence>
<accession>A0A6C0X4X5</accession>
<gene>
    <name evidence="2" type="primary">ATP8</name>
</gene>
<dbReference type="AlphaFoldDB" id="A0A6C0X4X5"/>
<feature type="transmembrane region" description="Helical" evidence="1">
    <location>
        <begin position="6"/>
        <end position="27"/>
    </location>
</feature>
<proteinExistence type="predicted"/>
<dbReference type="RefSeq" id="YP_009739796.1">
    <property type="nucleotide sequence ID" value="NC_046511.1"/>
</dbReference>
<reference evidence="2" key="1">
    <citation type="submission" date="2019-07" db="EMBL/GenBank/DDBJ databases">
        <authorList>
            <person name="Benito J.B."/>
            <person name="Niemiller M.L."/>
        </authorList>
    </citation>
    <scope>NUCLEOTIDE SEQUENCE</scope>
</reference>
<dbReference type="GeneID" id="44795998"/>
<name>A0A6C0X4X5_9CRUS</name>
<dbReference type="EMBL" id="MN175622">
    <property type="protein sequence ID" value="QIC54421.1"/>
    <property type="molecule type" value="Genomic_DNA"/>
</dbReference>